<name>A0A5N7BVI5_PETAA</name>
<organism evidence="2">
    <name type="scientific">Petromyces alliaceus</name>
    <name type="common">Aspergillus alliaceus</name>
    <dbReference type="NCBI Taxonomy" id="209559"/>
    <lineage>
        <taxon>Eukaryota</taxon>
        <taxon>Fungi</taxon>
        <taxon>Dikarya</taxon>
        <taxon>Ascomycota</taxon>
        <taxon>Pezizomycotina</taxon>
        <taxon>Eurotiomycetes</taxon>
        <taxon>Eurotiomycetidae</taxon>
        <taxon>Eurotiales</taxon>
        <taxon>Aspergillaceae</taxon>
        <taxon>Aspergillus</taxon>
        <taxon>Aspergillus subgen. Circumdati</taxon>
    </lineage>
</organism>
<gene>
    <name evidence="2" type="ORF">BDV23DRAFT_16327</name>
</gene>
<evidence type="ECO:0000256" key="1">
    <source>
        <dbReference type="SAM" id="SignalP"/>
    </source>
</evidence>
<proteinExistence type="predicted"/>
<feature type="signal peptide" evidence="1">
    <location>
        <begin position="1"/>
        <end position="25"/>
    </location>
</feature>
<reference evidence="2" key="1">
    <citation type="submission" date="2019-04" db="EMBL/GenBank/DDBJ databases">
        <title>Friends and foes A comparative genomics studyof 23 Aspergillus species from section Flavi.</title>
        <authorList>
            <consortium name="DOE Joint Genome Institute"/>
            <person name="Kjaerbolling I."/>
            <person name="Vesth T."/>
            <person name="Frisvad J.C."/>
            <person name="Nybo J.L."/>
            <person name="Theobald S."/>
            <person name="Kildgaard S."/>
            <person name="Isbrandt T."/>
            <person name="Kuo A."/>
            <person name="Sato A."/>
            <person name="Lyhne E.K."/>
            <person name="Kogle M.E."/>
            <person name="Wiebenga A."/>
            <person name="Kun R.S."/>
            <person name="Lubbers R.J."/>
            <person name="Makela M.R."/>
            <person name="Barry K."/>
            <person name="Chovatia M."/>
            <person name="Clum A."/>
            <person name="Daum C."/>
            <person name="Haridas S."/>
            <person name="He G."/>
            <person name="LaButti K."/>
            <person name="Lipzen A."/>
            <person name="Mondo S."/>
            <person name="Riley R."/>
            <person name="Salamov A."/>
            <person name="Simmons B.A."/>
            <person name="Magnuson J.K."/>
            <person name="Henrissat B."/>
            <person name="Mortensen U.H."/>
            <person name="Larsen T.O."/>
            <person name="Devries R.P."/>
            <person name="Grigoriev I.V."/>
            <person name="Machida M."/>
            <person name="Baker S.E."/>
            <person name="Andersen M.R."/>
        </authorList>
    </citation>
    <scope>NUCLEOTIDE SEQUENCE [LARGE SCALE GENOMIC DNA]</scope>
    <source>
        <strain evidence="2">IBT 14317</strain>
    </source>
</reference>
<accession>A0A5N7BVI5</accession>
<evidence type="ECO:0000313" key="2">
    <source>
        <dbReference type="EMBL" id="KAE8385598.1"/>
    </source>
</evidence>
<dbReference type="EMBL" id="ML735331">
    <property type="protein sequence ID" value="KAE8385598.1"/>
    <property type="molecule type" value="Genomic_DNA"/>
</dbReference>
<sequence length="185" mass="21197">MWSPTSGTCTLISIWGWFHLWRLEGSCFVHYIRESHIIGVEKRREPKSSHRTYSIVLNLYDTFSIPVSLSVGVYKSTSRTPCRLSPGECLILNTMESYGKKESGSGSICLFSLHVIGRYTERASRPRVRFSIQTWLLSKHESRVFKYRSPKKGVSYLYLSAYVRYSSILSKNASNNTHDKVISGK</sequence>
<dbReference type="Proteomes" id="UP000326877">
    <property type="component" value="Unassembled WGS sequence"/>
</dbReference>
<protein>
    <submittedName>
        <fullName evidence="2">Uncharacterized protein</fullName>
    </submittedName>
</protein>
<feature type="chain" id="PRO_5024875915" evidence="1">
    <location>
        <begin position="26"/>
        <end position="185"/>
    </location>
</feature>
<dbReference type="AlphaFoldDB" id="A0A5N7BVI5"/>
<keyword evidence="1" id="KW-0732">Signal</keyword>